<keyword evidence="5" id="KW-1185">Reference proteome</keyword>
<evidence type="ECO:0000313" key="4">
    <source>
        <dbReference type="EMBL" id="MBL0742017.1"/>
    </source>
</evidence>
<evidence type="ECO:0000256" key="1">
    <source>
        <dbReference type="SAM" id="Coils"/>
    </source>
</evidence>
<protein>
    <submittedName>
        <fullName evidence="4">DUF4349 domain-containing protein</fullName>
    </submittedName>
</protein>
<evidence type="ECO:0000259" key="3">
    <source>
        <dbReference type="Pfam" id="PF14257"/>
    </source>
</evidence>
<accession>A0ABS1KS14</accession>
<proteinExistence type="predicted"/>
<dbReference type="Pfam" id="PF14257">
    <property type="entry name" value="DUF4349"/>
    <property type="match status" value="1"/>
</dbReference>
<evidence type="ECO:0000313" key="5">
    <source>
        <dbReference type="Proteomes" id="UP000613030"/>
    </source>
</evidence>
<keyword evidence="2" id="KW-0732">Signal</keyword>
<dbReference type="EMBL" id="JAERRB010000003">
    <property type="protein sequence ID" value="MBL0742017.1"/>
    <property type="molecule type" value="Genomic_DNA"/>
</dbReference>
<feature type="signal peptide" evidence="2">
    <location>
        <begin position="1"/>
        <end position="18"/>
    </location>
</feature>
<dbReference type="InterPro" id="IPR025645">
    <property type="entry name" value="DUF4349"/>
</dbReference>
<sequence length="213" mass="23877">MPFAVILFIFLFSCAAKHEMASADSAPVETSDATAATAKTQLATVSAGDGYVDPRAKLIKSVNYRFEVGNMKQSSEAIEVAVKKYPAYVSTSSLQFENMMLENKITIRIQNEYFFELLKDIDGQALHVDFRNVSSTDVAKEFVDLESRLKTKREVEARYGEILRKKAGTIEELLNAEQKIGELHEEIEATVSRINYLRDQVSSSTINLEFIST</sequence>
<organism evidence="4 5">
    <name type="scientific">Chryseolinea lacunae</name>
    <dbReference type="NCBI Taxonomy" id="2801331"/>
    <lineage>
        <taxon>Bacteria</taxon>
        <taxon>Pseudomonadati</taxon>
        <taxon>Bacteroidota</taxon>
        <taxon>Cytophagia</taxon>
        <taxon>Cytophagales</taxon>
        <taxon>Fulvivirgaceae</taxon>
        <taxon>Chryseolinea</taxon>
    </lineage>
</organism>
<feature type="domain" description="DUF4349" evidence="3">
    <location>
        <begin position="57"/>
        <end position="210"/>
    </location>
</feature>
<gene>
    <name evidence="4" type="ORF">JI741_12355</name>
</gene>
<evidence type="ECO:0000256" key="2">
    <source>
        <dbReference type="SAM" id="SignalP"/>
    </source>
</evidence>
<comment type="caution">
    <text evidence="4">The sequence shown here is derived from an EMBL/GenBank/DDBJ whole genome shotgun (WGS) entry which is preliminary data.</text>
</comment>
<keyword evidence="1" id="KW-0175">Coiled coil</keyword>
<dbReference type="RefSeq" id="WP_236676014.1">
    <property type="nucleotide sequence ID" value="NZ_JAERRB010000003.1"/>
</dbReference>
<dbReference type="Proteomes" id="UP000613030">
    <property type="component" value="Unassembled WGS sequence"/>
</dbReference>
<feature type="chain" id="PRO_5045166119" evidence="2">
    <location>
        <begin position="19"/>
        <end position="213"/>
    </location>
</feature>
<feature type="coiled-coil region" evidence="1">
    <location>
        <begin position="166"/>
        <end position="193"/>
    </location>
</feature>
<name>A0ABS1KS14_9BACT</name>
<reference evidence="4 5" key="1">
    <citation type="submission" date="2021-01" db="EMBL/GenBank/DDBJ databases">
        <title>Chryseolinea sp. Jin1 Genome sequencing and assembly.</title>
        <authorList>
            <person name="Kim I."/>
        </authorList>
    </citation>
    <scope>NUCLEOTIDE SEQUENCE [LARGE SCALE GENOMIC DNA]</scope>
    <source>
        <strain evidence="4 5">Jin1</strain>
    </source>
</reference>